<keyword evidence="5" id="KW-0132">Cell division</keyword>
<dbReference type="GO" id="GO:0030428">
    <property type="term" value="C:cell septum"/>
    <property type="evidence" value="ECO:0007669"/>
    <property type="project" value="TreeGrafter"/>
</dbReference>
<dbReference type="NCBIfam" id="NF008209">
    <property type="entry name" value="PRK10972.1"/>
    <property type="match status" value="1"/>
</dbReference>
<dbReference type="GO" id="GO:0005829">
    <property type="term" value="C:cytosol"/>
    <property type="evidence" value="ECO:0007669"/>
    <property type="project" value="TreeGrafter"/>
</dbReference>
<evidence type="ECO:0000313" key="14">
    <source>
        <dbReference type="Proteomes" id="UP000186905"/>
    </source>
</evidence>
<evidence type="ECO:0000256" key="6">
    <source>
        <dbReference type="ARBA" id="ARBA00023054"/>
    </source>
</evidence>
<dbReference type="GO" id="GO:0000921">
    <property type="term" value="P:septin ring assembly"/>
    <property type="evidence" value="ECO:0007669"/>
    <property type="project" value="TreeGrafter"/>
</dbReference>
<dbReference type="Gene3D" id="3.30.160.880">
    <property type="entry name" value="Cell division protein ZapA protomer, N-terminal domain"/>
    <property type="match status" value="1"/>
</dbReference>
<keyword evidence="14" id="KW-1185">Reference proteome</keyword>
<comment type="similarity">
    <text evidence="2">Belongs to the ZapA family. Type 1 subfamily.</text>
</comment>
<dbReference type="Pfam" id="PF05164">
    <property type="entry name" value="ZapA"/>
    <property type="match status" value="1"/>
</dbReference>
<dbReference type="AlphaFoldDB" id="A0A1Q9GTW4"/>
<comment type="subunit">
    <text evidence="10">Homodimer. Interacts with FtsZ.</text>
</comment>
<feature type="region of interest" description="Disordered" evidence="12">
    <location>
        <begin position="68"/>
        <end position="100"/>
    </location>
</feature>
<evidence type="ECO:0000313" key="13">
    <source>
        <dbReference type="EMBL" id="OLQ78531.1"/>
    </source>
</evidence>
<dbReference type="SUPFAM" id="SSF102829">
    <property type="entry name" value="Cell division protein ZapA-like"/>
    <property type="match status" value="1"/>
</dbReference>
<dbReference type="GO" id="GO:0032153">
    <property type="term" value="C:cell division site"/>
    <property type="evidence" value="ECO:0007669"/>
    <property type="project" value="TreeGrafter"/>
</dbReference>
<keyword evidence="4" id="KW-0963">Cytoplasm</keyword>
<feature type="compositionally biased region" description="Polar residues" evidence="12">
    <location>
        <begin position="74"/>
        <end position="83"/>
    </location>
</feature>
<keyword evidence="7" id="KW-0717">Septation</keyword>
<dbReference type="EMBL" id="MJIL01000055">
    <property type="protein sequence ID" value="OLQ78531.1"/>
    <property type="molecule type" value="Genomic_DNA"/>
</dbReference>
<name>A0A1Q9GTW4_9GAMM</name>
<reference evidence="13 14" key="1">
    <citation type="submission" date="2016-09" db="EMBL/GenBank/DDBJ databases">
        <title>Photobacterium proteolyticum sp. nov. a protease producing bacterium isolated from ocean sediments of Laizhou Bay.</title>
        <authorList>
            <person name="Li Y."/>
        </authorList>
    </citation>
    <scope>NUCLEOTIDE SEQUENCE [LARGE SCALE GENOMIC DNA]</scope>
    <source>
        <strain evidence="13 14">13-12</strain>
    </source>
</reference>
<dbReference type="OrthoDB" id="5917174at2"/>
<dbReference type="STRING" id="1903952.BIT28_28330"/>
<dbReference type="PANTHER" id="PTHR34981:SF1">
    <property type="entry name" value="CELL DIVISION PROTEIN ZAPA"/>
    <property type="match status" value="1"/>
</dbReference>
<organism evidence="13 14">
    <name type="scientific">Photobacterium proteolyticum</name>
    <dbReference type="NCBI Taxonomy" id="1903952"/>
    <lineage>
        <taxon>Bacteria</taxon>
        <taxon>Pseudomonadati</taxon>
        <taxon>Pseudomonadota</taxon>
        <taxon>Gammaproteobacteria</taxon>
        <taxon>Vibrionales</taxon>
        <taxon>Vibrionaceae</taxon>
        <taxon>Photobacterium</taxon>
    </lineage>
</organism>
<accession>A0A1Q9GTW4</accession>
<dbReference type="GO" id="GO:0000917">
    <property type="term" value="P:division septum assembly"/>
    <property type="evidence" value="ECO:0007669"/>
    <property type="project" value="UniProtKB-KW"/>
</dbReference>
<comment type="subcellular location">
    <subcellularLocation>
        <location evidence="1">Cytoplasm</location>
    </subcellularLocation>
</comment>
<dbReference type="PANTHER" id="PTHR34981">
    <property type="entry name" value="CELL DIVISION PROTEIN ZAPA"/>
    <property type="match status" value="1"/>
</dbReference>
<evidence type="ECO:0000256" key="9">
    <source>
        <dbReference type="ARBA" id="ARBA00024910"/>
    </source>
</evidence>
<evidence type="ECO:0000256" key="12">
    <source>
        <dbReference type="SAM" id="MobiDB-lite"/>
    </source>
</evidence>
<keyword evidence="6" id="KW-0175">Coiled coil</keyword>
<keyword evidence="8" id="KW-0131">Cell cycle</keyword>
<evidence type="ECO:0000256" key="5">
    <source>
        <dbReference type="ARBA" id="ARBA00022618"/>
    </source>
</evidence>
<dbReference type="InterPro" id="IPR042233">
    <property type="entry name" value="Cell_div_ZapA_N"/>
</dbReference>
<evidence type="ECO:0000256" key="2">
    <source>
        <dbReference type="ARBA" id="ARBA00010074"/>
    </source>
</evidence>
<dbReference type="InterPro" id="IPR007838">
    <property type="entry name" value="Cell_div_ZapA-like"/>
</dbReference>
<protein>
    <recommendedName>
        <fullName evidence="3">Cell division protein ZapA</fullName>
    </recommendedName>
    <alternativeName>
        <fullName evidence="11">Z ring-associated protein ZapA</fullName>
    </alternativeName>
</protein>
<comment type="function">
    <text evidence="9">Activator of cell division through the inhibition of FtsZ GTPase activity, therefore promoting FtsZ assembly into bundles of protofilaments necessary for the formation of the division Z ring. It is recruited early at mid-cell but it is not essential for cell division.</text>
</comment>
<evidence type="ECO:0000256" key="11">
    <source>
        <dbReference type="ARBA" id="ARBA00033158"/>
    </source>
</evidence>
<evidence type="ECO:0000256" key="3">
    <source>
        <dbReference type="ARBA" id="ARBA00015195"/>
    </source>
</evidence>
<sequence length="100" mass="11373">MSTQAVEIQVMGRILRVNCPTGQEDALREAAKDFDQRLKDLSERTNISNIEQLLMFTGLNICNELHSERKEQQGTDSNLSNRISELAESLDKALQNQPKR</sequence>
<dbReference type="FunFam" id="3.30.160.880:FF:000001">
    <property type="entry name" value="Cell division protein ZapA"/>
    <property type="match status" value="1"/>
</dbReference>
<dbReference type="RefSeq" id="WP_075763126.1">
    <property type="nucleotide sequence ID" value="NZ_MJIL01000055.1"/>
</dbReference>
<dbReference type="Proteomes" id="UP000186905">
    <property type="component" value="Unassembled WGS sequence"/>
</dbReference>
<evidence type="ECO:0000256" key="1">
    <source>
        <dbReference type="ARBA" id="ARBA00004496"/>
    </source>
</evidence>
<evidence type="ECO:0000256" key="7">
    <source>
        <dbReference type="ARBA" id="ARBA00023210"/>
    </source>
</evidence>
<evidence type="ECO:0000256" key="4">
    <source>
        <dbReference type="ARBA" id="ARBA00022490"/>
    </source>
</evidence>
<evidence type="ECO:0000256" key="10">
    <source>
        <dbReference type="ARBA" id="ARBA00026068"/>
    </source>
</evidence>
<gene>
    <name evidence="13" type="ORF">BIT28_28330</name>
</gene>
<dbReference type="InterPro" id="IPR036192">
    <property type="entry name" value="Cell_div_ZapA-like_sf"/>
</dbReference>
<evidence type="ECO:0000256" key="8">
    <source>
        <dbReference type="ARBA" id="ARBA00023306"/>
    </source>
</evidence>
<dbReference type="GO" id="GO:0043093">
    <property type="term" value="P:FtsZ-dependent cytokinesis"/>
    <property type="evidence" value="ECO:0007669"/>
    <property type="project" value="TreeGrafter"/>
</dbReference>
<comment type="caution">
    <text evidence="13">The sequence shown here is derived from an EMBL/GenBank/DDBJ whole genome shotgun (WGS) entry which is preliminary data.</text>
</comment>
<proteinExistence type="inferred from homology"/>
<dbReference type="Gene3D" id="1.20.5.50">
    <property type="match status" value="1"/>
</dbReference>